<dbReference type="Proteomes" id="UP000774617">
    <property type="component" value="Unassembled WGS sequence"/>
</dbReference>
<keyword evidence="2" id="KW-1185">Reference proteome</keyword>
<reference evidence="1 2" key="1">
    <citation type="journal article" date="2021" name="Nat. Commun.">
        <title>Genetic determinants of endophytism in the Arabidopsis root mycobiome.</title>
        <authorList>
            <person name="Mesny F."/>
            <person name="Miyauchi S."/>
            <person name="Thiergart T."/>
            <person name="Pickel B."/>
            <person name="Atanasova L."/>
            <person name="Karlsson M."/>
            <person name="Huettel B."/>
            <person name="Barry K.W."/>
            <person name="Haridas S."/>
            <person name="Chen C."/>
            <person name="Bauer D."/>
            <person name="Andreopoulos W."/>
            <person name="Pangilinan J."/>
            <person name="LaButti K."/>
            <person name="Riley R."/>
            <person name="Lipzen A."/>
            <person name="Clum A."/>
            <person name="Drula E."/>
            <person name="Henrissat B."/>
            <person name="Kohler A."/>
            <person name="Grigoriev I.V."/>
            <person name="Martin F.M."/>
            <person name="Hacquard S."/>
        </authorList>
    </citation>
    <scope>NUCLEOTIDE SEQUENCE [LARGE SCALE GENOMIC DNA]</scope>
    <source>
        <strain evidence="1 2">MPI-SDFR-AT-0080</strain>
    </source>
</reference>
<protein>
    <recommendedName>
        <fullName evidence="3">Cytochrome P450</fullName>
    </recommendedName>
</protein>
<comment type="caution">
    <text evidence="1">The sequence shown here is derived from an EMBL/GenBank/DDBJ whole genome shotgun (WGS) entry which is preliminary data.</text>
</comment>
<feature type="non-terminal residue" evidence="1">
    <location>
        <position position="1"/>
    </location>
</feature>
<sequence>QHFTLDVTTPISYGFHFGYLGQDRDVHDYIATAESYVPILVLGASYPRCIRPLRCIVSSLPDDKVGMDKLMGVTRKVVGERYGPNGMDRKDIMGSFVRHGLSQREAESEVLLQIIAGSDITATAIPATLLYLLTMPLGLLKFRTEMD</sequence>
<accession>A0ABQ8FYN3</accession>
<gene>
    <name evidence="1" type="ORF">B0J12DRAFT_582420</name>
</gene>
<proteinExistence type="predicted"/>
<evidence type="ECO:0000313" key="1">
    <source>
        <dbReference type="EMBL" id="KAH7034008.1"/>
    </source>
</evidence>
<evidence type="ECO:0008006" key="3">
    <source>
        <dbReference type="Google" id="ProtNLM"/>
    </source>
</evidence>
<evidence type="ECO:0000313" key="2">
    <source>
        <dbReference type="Proteomes" id="UP000774617"/>
    </source>
</evidence>
<dbReference type="SUPFAM" id="SSF48264">
    <property type="entry name" value="Cytochrome P450"/>
    <property type="match status" value="1"/>
</dbReference>
<dbReference type="InterPro" id="IPR036396">
    <property type="entry name" value="Cyt_P450_sf"/>
</dbReference>
<organism evidence="1 2">
    <name type="scientific">Macrophomina phaseolina</name>
    <dbReference type="NCBI Taxonomy" id="35725"/>
    <lineage>
        <taxon>Eukaryota</taxon>
        <taxon>Fungi</taxon>
        <taxon>Dikarya</taxon>
        <taxon>Ascomycota</taxon>
        <taxon>Pezizomycotina</taxon>
        <taxon>Dothideomycetes</taxon>
        <taxon>Dothideomycetes incertae sedis</taxon>
        <taxon>Botryosphaeriales</taxon>
        <taxon>Botryosphaeriaceae</taxon>
        <taxon>Macrophomina</taxon>
    </lineage>
</organism>
<dbReference type="EMBL" id="JAGTJR010000038">
    <property type="protein sequence ID" value="KAH7034008.1"/>
    <property type="molecule type" value="Genomic_DNA"/>
</dbReference>
<dbReference type="Gene3D" id="1.10.630.10">
    <property type="entry name" value="Cytochrome P450"/>
    <property type="match status" value="1"/>
</dbReference>
<name>A0ABQ8FYN3_9PEZI</name>